<accession>A0AB33A195</accession>
<evidence type="ECO:0000313" key="2">
    <source>
        <dbReference type="Proteomes" id="UP000006296"/>
    </source>
</evidence>
<evidence type="ECO:0008006" key="3">
    <source>
        <dbReference type="Google" id="ProtNLM"/>
    </source>
</evidence>
<sequence length="229" mass="26464">MKSEITIWRYMSIEKWLSLLTTNKLLFSRLDCFADKNEVSFVVTKMKKLMDSSLHNGLDHHLTALKTYMYASCWNMGDRECRSLWYAYTGDARLGVAIKTSVKSVYNSLNTTYLPNCYKIDYETGYNDPEMLQVVDFPLTIKQPEYASEKELRFLINKPNIRVGNSGEPAQPLPQPTILLEDCNLDILIENFMITPFAETWQAKAIEEASYNLLPKLKGKLLKSEIYEL</sequence>
<dbReference type="Proteomes" id="UP000006296">
    <property type="component" value="Chromosome"/>
</dbReference>
<protein>
    <recommendedName>
        <fullName evidence="3">DUF2971 domain-containing protein</fullName>
    </recommendedName>
</protein>
<dbReference type="AlphaFoldDB" id="A0AB33A195"/>
<organism evidence="1 2">
    <name type="scientific">Alteromonas macleodii (strain English Channel 673)</name>
    <dbReference type="NCBI Taxonomy" id="1004788"/>
    <lineage>
        <taxon>Bacteria</taxon>
        <taxon>Pseudomonadati</taxon>
        <taxon>Pseudomonadota</taxon>
        <taxon>Gammaproteobacteria</taxon>
        <taxon>Alteromonadales</taxon>
        <taxon>Alteromonadaceae</taxon>
        <taxon>Alteromonas/Salinimonas group</taxon>
        <taxon>Alteromonas</taxon>
    </lineage>
</organism>
<evidence type="ECO:0000313" key="1">
    <source>
        <dbReference type="EMBL" id="AFT75512.1"/>
    </source>
</evidence>
<gene>
    <name evidence="1" type="ordered locus">AMEC673_14150</name>
</gene>
<reference evidence="2" key="1">
    <citation type="journal article" date="2012" name="Sci. Rep.">
        <title>Genomes of surface isolates of Alteromonas macleodii: the life of a widespread marine opportunistic copiotroph.</title>
        <authorList>
            <person name="Lopez-Perez M."/>
            <person name="Gonzaga A."/>
            <person name="Martin-Cuadrado A.B."/>
            <person name="Onyshchenko O."/>
            <person name="Ghavidel A."/>
            <person name="Ghai R."/>
            <person name="Rodriguez-Valera F."/>
        </authorList>
    </citation>
    <scope>NUCLEOTIDE SEQUENCE [LARGE SCALE GENOMIC DNA]</scope>
    <source>
        <strain evidence="2">English Channel 673</strain>
    </source>
</reference>
<name>A0AB33A195_ALTME</name>
<proteinExistence type="predicted"/>
<dbReference type="KEGG" id="amg:AMEC673_14150"/>
<dbReference type="EMBL" id="CP003844">
    <property type="protein sequence ID" value="AFT75512.1"/>
    <property type="molecule type" value="Genomic_DNA"/>
</dbReference>